<evidence type="ECO:0000313" key="2">
    <source>
        <dbReference type="Proteomes" id="UP001152130"/>
    </source>
</evidence>
<name>A0A9W8UG79_9HYPO</name>
<comment type="caution">
    <text evidence="1">The sequence shown here is derived from an EMBL/GenBank/DDBJ whole genome shotgun (WGS) entry which is preliminary data.</text>
</comment>
<organism evidence="1 2">
    <name type="scientific">Fusarium irregulare</name>
    <dbReference type="NCBI Taxonomy" id="2494466"/>
    <lineage>
        <taxon>Eukaryota</taxon>
        <taxon>Fungi</taxon>
        <taxon>Dikarya</taxon>
        <taxon>Ascomycota</taxon>
        <taxon>Pezizomycotina</taxon>
        <taxon>Sordariomycetes</taxon>
        <taxon>Hypocreomycetidae</taxon>
        <taxon>Hypocreales</taxon>
        <taxon>Nectriaceae</taxon>
        <taxon>Fusarium</taxon>
        <taxon>Fusarium incarnatum-equiseti species complex</taxon>
    </lineage>
</organism>
<dbReference type="AlphaFoldDB" id="A0A9W8UG79"/>
<proteinExistence type="predicted"/>
<sequence>MVIASCDLMSGDKVMLMVNGVNYAKDENGFALDLSSKYLSEPWGIPSPNGDTAFLLSSPPLRFSIPVPKSNVELKIAVCDRLDGYGDTAVMVKIRPCNDCDQSFKVDYDTTTVTSTTTYEATSIITQPASGTARGTISHVIYYYFIVARVYLGGHYDLRSISNFDVFDIVHGINVRFNCICHSVFSATFLQRSEQSLSSSFWINVPS</sequence>
<protein>
    <submittedName>
        <fullName evidence="1">Uncharacterized protein</fullName>
    </submittedName>
</protein>
<keyword evidence="2" id="KW-1185">Reference proteome</keyword>
<accession>A0A9W8UG79</accession>
<reference evidence="1" key="1">
    <citation type="submission" date="2022-10" db="EMBL/GenBank/DDBJ databases">
        <title>Fusarium specimens isolated from Avocado Roots.</title>
        <authorList>
            <person name="Stajich J."/>
            <person name="Roper C."/>
            <person name="Heimlech-Rivalta G."/>
        </authorList>
    </citation>
    <scope>NUCLEOTIDE SEQUENCE</scope>
    <source>
        <strain evidence="1">CF00143</strain>
    </source>
</reference>
<gene>
    <name evidence="1" type="ORF">NW766_000937</name>
</gene>
<dbReference type="EMBL" id="JAPDHF010000001">
    <property type="protein sequence ID" value="KAJ4024697.1"/>
    <property type="molecule type" value="Genomic_DNA"/>
</dbReference>
<dbReference type="Proteomes" id="UP001152130">
    <property type="component" value="Unassembled WGS sequence"/>
</dbReference>
<evidence type="ECO:0000313" key="1">
    <source>
        <dbReference type="EMBL" id="KAJ4024697.1"/>
    </source>
</evidence>